<dbReference type="InterPro" id="IPR004843">
    <property type="entry name" value="Calcineurin-like_PHP"/>
</dbReference>
<dbReference type="RefSeq" id="WP_243703352.1">
    <property type="nucleotide sequence ID" value="NZ_PEDF01000212.1"/>
</dbReference>
<evidence type="ECO:0000259" key="1">
    <source>
        <dbReference type="Pfam" id="PF00149"/>
    </source>
</evidence>
<dbReference type="Proteomes" id="UP000257451">
    <property type="component" value="Unassembled WGS sequence"/>
</dbReference>
<name>A0A3E2MMX7_MYCMR</name>
<accession>A0A3E2MMX7</accession>
<dbReference type="PANTHER" id="PTHR42850">
    <property type="entry name" value="METALLOPHOSPHOESTERASE"/>
    <property type="match status" value="1"/>
</dbReference>
<dbReference type="InterPro" id="IPR050126">
    <property type="entry name" value="Ap4A_hydrolase"/>
</dbReference>
<comment type="caution">
    <text evidence="2">The sequence shown here is derived from an EMBL/GenBank/DDBJ whole genome shotgun (WGS) entry which is preliminary data.</text>
</comment>
<dbReference type="GO" id="GO:0016791">
    <property type="term" value="F:phosphatase activity"/>
    <property type="evidence" value="ECO:0007669"/>
    <property type="project" value="TreeGrafter"/>
</dbReference>
<dbReference type="InterPro" id="IPR029052">
    <property type="entry name" value="Metallo-depent_PP-like"/>
</dbReference>
<organism evidence="2 3">
    <name type="scientific">Mycobacterium marinum</name>
    <dbReference type="NCBI Taxonomy" id="1781"/>
    <lineage>
        <taxon>Bacteria</taxon>
        <taxon>Bacillati</taxon>
        <taxon>Actinomycetota</taxon>
        <taxon>Actinomycetes</taxon>
        <taxon>Mycobacteriales</taxon>
        <taxon>Mycobacteriaceae</taxon>
        <taxon>Mycobacterium</taxon>
        <taxon>Mycobacterium ulcerans group</taxon>
    </lineage>
</organism>
<protein>
    <submittedName>
        <fullName evidence="2">Diadenosine tetraphosphatase</fullName>
    </submittedName>
</protein>
<dbReference type="AlphaFoldDB" id="A0A3E2MMX7"/>
<dbReference type="Pfam" id="PF00149">
    <property type="entry name" value="Metallophos"/>
    <property type="match status" value="1"/>
</dbReference>
<dbReference type="PANTHER" id="PTHR42850:SF4">
    <property type="entry name" value="ZINC-DEPENDENT ENDOPOLYPHOSPHATASE"/>
    <property type="match status" value="1"/>
</dbReference>
<reference evidence="2 3" key="1">
    <citation type="journal article" date="2018" name="Sci. Rep.">
        <title>Extensive genomic diversity among Mycobacterium marinum strains revealed by whole genome sequencing.</title>
        <authorList>
            <person name="Das S."/>
            <person name="Pettersson B.M."/>
            <person name="Behra P.R."/>
            <person name="Mallick A."/>
            <person name="Cheramie M."/>
            <person name="Ramesh M."/>
            <person name="Shirreff L."/>
            <person name="DuCote T."/>
            <person name="Dasgupta S."/>
            <person name="Ennis D.G."/>
            <person name="Kirsebom L.A."/>
        </authorList>
    </citation>
    <scope>NUCLEOTIDE SEQUENCE [LARGE SCALE GENOMIC DNA]</scope>
    <source>
        <strain evidence="2 3">Davis1</strain>
    </source>
</reference>
<dbReference type="SUPFAM" id="SSF56300">
    <property type="entry name" value="Metallo-dependent phosphatases"/>
    <property type="match status" value="1"/>
</dbReference>
<dbReference type="EMBL" id="PEDF01000212">
    <property type="protein sequence ID" value="RFZ32255.1"/>
    <property type="molecule type" value="Genomic_DNA"/>
</dbReference>
<feature type="domain" description="Calcineurin-like phosphoesterase" evidence="1">
    <location>
        <begin position="7"/>
        <end position="88"/>
    </location>
</feature>
<evidence type="ECO:0000313" key="2">
    <source>
        <dbReference type="EMBL" id="RFZ32255.1"/>
    </source>
</evidence>
<proteinExistence type="predicted"/>
<gene>
    <name evidence="2" type="ORF">DAVIS_05402</name>
</gene>
<evidence type="ECO:0000313" key="3">
    <source>
        <dbReference type="Proteomes" id="UP000257451"/>
    </source>
</evidence>
<dbReference type="Gene3D" id="3.60.21.10">
    <property type="match status" value="1"/>
</dbReference>
<sequence length="203" mass="22161">MKLSQTAFIGDIHGNLSALNGLVAALLDDSAIDRIVFLGDYLNKGRNPAGVIARLLELAELGKVVVLRGNHEEEVLHALDSGDLATFLKKGGASTIRSYLRRPANPDVVNDFRSAVPAEHLRFMSGMPETYETAELRASHRPDPTEKLRFQVSAHIPIGNLPVIDQRSAQIDTNCGSPTGRLTAFLWPTRSFLQVDSTGHLIQ</sequence>
<dbReference type="GO" id="GO:0005737">
    <property type="term" value="C:cytoplasm"/>
    <property type="evidence" value="ECO:0007669"/>
    <property type="project" value="TreeGrafter"/>
</dbReference>